<evidence type="ECO:0000256" key="3">
    <source>
        <dbReference type="ARBA" id="ARBA00012787"/>
    </source>
</evidence>
<dbReference type="GO" id="GO:0160148">
    <property type="term" value="F:tRNA pseudouridine(55) synthase activity"/>
    <property type="evidence" value="ECO:0007669"/>
    <property type="project" value="UniProtKB-EC"/>
</dbReference>
<keyword evidence="5" id="KW-0413">Isomerase</keyword>
<evidence type="ECO:0000313" key="9">
    <source>
        <dbReference type="Proteomes" id="UP000269352"/>
    </source>
</evidence>
<name>A0A388TF52_TERA1</name>
<organism evidence="8 9">
    <name type="scientific">Termititenax aidoneus</name>
    <dbReference type="NCBI Taxonomy" id="2218524"/>
    <lineage>
        <taxon>Bacteria</taxon>
        <taxon>Bacillati</taxon>
        <taxon>Candidatus Margulisiibacteriota</taxon>
        <taxon>Candidatus Termititenacia</taxon>
        <taxon>Candidatus Termititenacales</taxon>
        <taxon>Candidatus Termititenacaceae</taxon>
        <taxon>Candidatus Termititenax</taxon>
    </lineage>
</organism>
<evidence type="ECO:0000259" key="6">
    <source>
        <dbReference type="Pfam" id="PF01509"/>
    </source>
</evidence>
<dbReference type="InterPro" id="IPR020103">
    <property type="entry name" value="PsdUridine_synth_cat_dom_sf"/>
</dbReference>
<dbReference type="EC" id="5.4.99.25" evidence="3"/>
<feature type="domain" description="Pseudouridine synthase II N-terminal" evidence="6">
    <location>
        <begin position="1"/>
        <end position="57"/>
    </location>
</feature>
<evidence type="ECO:0000313" key="8">
    <source>
        <dbReference type="EMBL" id="GBR75229.1"/>
    </source>
</evidence>
<dbReference type="Gene3D" id="3.30.2350.10">
    <property type="entry name" value="Pseudouridine synthase"/>
    <property type="match status" value="1"/>
</dbReference>
<dbReference type="EMBL" id="BGZN01000201">
    <property type="protein sequence ID" value="GBR75229.1"/>
    <property type="molecule type" value="Genomic_DNA"/>
</dbReference>
<sequence length="99" mass="11443">MYSAVKVRGQKLYELARQGLEIERQPKDIEIKVLELLDFRPPDKASLRVVCSKGTYIRTLCYNIGEKMETGAYMSKLTRTRIGEYRLNAECLTPQGRRS</sequence>
<protein>
    <recommendedName>
        <fullName evidence="3">tRNA pseudouridine(55) synthase</fullName>
        <ecNumber evidence="3">5.4.99.25</ecNumber>
    </recommendedName>
</protein>
<keyword evidence="4" id="KW-0819">tRNA processing</keyword>
<dbReference type="GO" id="GO:1990481">
    <property type="term" value="P:mRNA pseudouridine synthesis"/>
    <property type="evidence" value="ECO:0007669"/>
    <property type="project" value="TreeGrafter"/>
</dbReference>
<proteinExistence type="inferred from homology"/>
<keyword evidence="9" id="KW-1185">Reference proteome</keyword>
<dbReference type="AlphaFoldDB" id="A0A388TF52"/>
<dbReference type="Pfam" id="PF01509">
    <property type="entry name" value="TruB_N"/>
    <property type="match status" value="1"/>
</dbReference>
<comment type="catalytic activity">
    <reaction evidence="1">
        <text>uridine(55) in tRNA = pseudouridine(55) in tRNA</text>
        <dbReference type="Rhea" id="RHEA:42532"/>
        <dbReference type="Rhea" id="RHEA-COMP:10101"/>
        <dbReference type="Rhea" id="RHEA-COMP:10102"/>
        <dbReference type="ChEBI" id="CHEBI:65314"/>
        <dbReference type="ChEBI" id="CHEBI:65315"/>
        <dbReference type="EC" id="5.4.99.25"/>
    </reaction>
</comment>
<dbReference type="Proteomes" id="UP000269352">
    <property type="component" value="Unassembled WGS sequence"/>
</dbReference>
<dbReference type="PANTHER" id="PTHR13767:SF2">
    <property type="entry name" value="PSEUDOURIDYLATE SYNTHASE TRUB1"/>
    <property type="match status" value="1"/>
</dbReference>
<accession>A0A388TF52</accession>
<dbReference type="InterPro" id="IPR032819">
    <property type="entry name" value="TruB_C"/>
</dbReference>
<dbReference type="SUPFAM" id="SSF55120">
    <property type="entry name" value="Pseudouridine synthase"/>
    <property type="match status" value="1"/>
</dbReference>
<evidence type="ECO:0000256" key="1">
    <source>
        <dbReference type="ARBA" id="ARBA00000385"/>
    </source>
</evidence>
<feature type="domain" description="tRNA pseudouridylate synthase B C-terminal" evidence="7">
    <location>
        <begin position="58"/>
        <end position="90"/>
    </location>
</feature>
<gene>
    <name evidence="8" type="ORF">NO1_2250</name>
</gene>
<comment type="caution">
    <text evidence="8">The sequence shown here is derived from an EMBL/GenBank/DDBJ whole genome shotgun (WGS) entry which is preliminary data.</text>
</comment>
<evidence type="ECO:0000259" key="7">
    <source>
        <dbReference type="Pfam" id="PF16198"/>
    </source>
</evidence>
<dbReference type="Pfam" id="PF16198">
    <property type="entry name" value="TruB_C_2"/>
    <property type="match status" value="1"/>
</dbReference>
<reference evidence="8 9" key="1">
    <citation type="journal article" date="2019" name="ISME J.">
        <title>Genome analyses of uncultured TG2/ZB3 bacteria in 'Margulisbacteria' specifically attached to ectosymbiotic spirochetes of protists in the termite gut.</title>
        <authorList>
            <person name="Utami Y.D."/>
            <person name="Kuwahara H."/>
            <person name="Igai K."/>
            <person name="Murakami T."/>
            <person name="Sugaya K."/>
            <person name="Morikawa T."/>
            <person name="Nagura Y."/>
            <person name="Yuki M."/>
            <person name="Deevong P."/>
            <person name="Inoue T."/>
            <person name="Kihara K."/>
            <person name="Lo N."/>
            <person name="Yamada A."/>
            <person name="Ohkuma M."/>
            <person name="Hongoh Y."/>
        </authorList>
    </citation>
    <scope>NUCLEOTIDE SEQUENCE [LARGE SCALE GENOMIC DNA]</scope>
    <source>
        <strain evidence="8">NkOx7-01</strain>
    </source>
</reference>
<dbReference type="InterPro" id="IPR002501">
    <property type="entry name" value="PsdUridine_synth_N"/>
</dbReference>
<dbReference type="InterPro" id="IPR014780">
    <property type="entry name" value="tRNA_psdUridine_synth_TruB"/>
</dbReference>
<comment type="similarity">
    <text evidence="2">Belongs to the pseudouridine synthase TruB family. Type 1 subfamily.</text>
</comment>
<evidence type="ECO:0000256" key="5">
    <source>
        <dbReference type="ARBA" id="ARBA00023235"/>
    </source>
</evidence>
<dbReference type="GO" id="GO:0006400">
    <property type="term" value="P:tRNA modification"/>
    <property type="evidence" value="ECO:0007669"/>
    <property type="project" value="TreeGrafter"/>
</dbReference>
<evidence type="ECO:0000256" key="2">
    <source>
        <dbReference type="ARBA" id="ARBA00005642"/>
    </source>
</evidence>
<dbReference type="PANTHER" id="PTHR13767">
    <property type="entry name" value="TRNA-PSEUDOURIDINE SYNTHASE"/>
    <property type="match status" value="1"/>
</dbReference>
<evidence type="ECO:0000256" key="4">
    <source>
        <dbReference type="ARBA" id="ARBA00022694"/>
    </source>
</evidence>
<dbReference type="GO" id="GO:0003723">
    <property type="term" value="F:RNA binding"/>
    <property type="evidence" value="ECO:0007669"/>
    <property type="project" value="InterPro"/>
</dbReference>